<proteinExistence type="predicted"/>
<dbReference type="InParanoid" id="G0MJK4"/>
<protein>
    <submittedName>
        <fullName evidence="1">Uncharacterized protein</fullName>
    </submittedName>
</protein>
<reference evidence="2" key="1">
    <citation type="submission" date="2011-07" db="EMBL/GenBank/DDBJ databases">
        <authorList>
            <consortium name="Caenorhabditis brenneri Sequencing and Analysis Consortium"/>
            <person name="Wilson R.K."/>
        </authorList>
    </citation>
    <scope>NUCLEOTIDE SEQUENCE [LARGE SCALE GENOMIC DNA]</scope>
    <source>
        <strain evidence="2">PB2801</strain>
    </source>
</reference>
<keyword evidence="2" id="KW-1185">Reference proteome</keyword>
<organism evidence="2">
    <name type="scientific">Caenorhabditis brenneri</name>
    <name type="common">Nematode worm</name>
    <dbReference type="NCBI Taxonomy" id="135651"/>
    <lineage>
        <taxon>Eukaryota</taxon>
        <taxon>Metazoa</taxon>
        <taxon>Ecdysozoa</taxon>
        <taxon>Nematoda</taxon>
        <taxon>Chromadorea</taxon>
        <taxon>Rhabditida</taxon>
        <taxon>Rhabditina</taxon>
        <taxon>Rhabditomorpha</taxon>
        <taxon>Rhabditoidea</taxon>
        <taxon>Rhabditidae</taxon>
        <taxon>Peloderinae</taxon>
        <taxon>Caenorhabditis</taxon>
    </lineage>
</organism>
<accession>G0MJK4</accession>
<dbReference type="AlphaFoldDB" id="G0MJK4"/>
<evidence type="ECO:0000313" key="1">
    <source>
        <dbReference type="EMBL" id="EGT32414.1"/>
    </source>
</evidence>
<sequence>MRLRSSVHINNRASPRNEKDVIVFYLLFLGAFCSVRSEEEFATEQCGGSKSEGCPVQYVKLGQPQMNDDDDIRMWNSWYLDIYRLNKTPYPRFGKPCPPHDNLFILFSVLSAVRCDPYLQMGCNPTMRLTSSHYVPVRIRLVRIKPAQ</sequence>
<dbReference type="Proteomes" id="UP000008068">
    <property type="component" value="Unassembled WGS sequence"/>
</dbReference>
<dbReference type="HOGENOM" id="CLU_1760399_0_0_1"/>
<dbReference type="EMBL" id="GL379797">
    <property type="protein sequence ID" value="EGT32414.1"/>
    <property type="molecule type" value="Genomic_DNA"/>
</dbReference>
<gene>
    <name evidence="1" type="ORF">CAEBREN_14170</name>
</gene>
<name>G0MJK4_CAEBE</name>
<evidence type="ECO:0000313" key="2">
    <source>
        <dbReference type="Proteomes" id="UP000008068"/>
    </source>
</evidence>